<dbReference type="Proteomes" id="UP000015453">
    <property type="component" value="Unassembled WGS sequence"/>
</dbReference>
<dbReference type="SMART" id="SM00568">
    <property type="entry name" value="GRAM"/>
    <property type="match status" value="1"/>
</dbReference>
<dbReference type="Gene3D" id="2.60.40.150">
    <property type="entry name" value="C2 domain"/>
    <property type="match status" value="2"/>
</dbReference>
<accession>S8CSY1</accession>
<comment type="subcellular location">
    <subcellularLocation>
        <location evidence="1">Membrane</location>
        <topology evidence="1">Single-pass membrane protein</topology>
    </subcellularLocation>
</comment>
<feature type="transmembrane region" description="Helical" evidence="6">
    <location>
        <begin position="446"/>
        <end position="468"/>
    </location>
</feature>
<dbReference type="GO" id="GO:0016020">
    <property type="term" value="C:membrane"/>
    <property type="evidence" value="ECO:0007669"/>
    <property type="project" value="UniProtKB-SubCell"/>
</dbReference>
<evidence type="ECO:0000256" key="4">
    <source>
        <dbReference type="ARBA" id="ARBA00023136"/>
    </source>
</evidence>
<feature type="compositionally biased region" description="Polar residues" evidence="5">
    <location>
        <begin position="199"/>
        <end position="210"/>
    </location>
</feature>
<dbReference type="CDD" id="cd00030">
    <property type="entry name" value="C2"/>
    <property type="match status" value="2"/>
</dbReference>
<dbReference type="Pfam" id="PF00168">
    <property type="entry name" value="C2"/>
    <property type="match status" value="2"/>
</dbReference>
<dbReference type="PANTHER" id="PTHR46296">
    <property type="entry name" value="BNAA05G37250D PROTEIN"/>
    <property type="match status" value="1"/>
</dbReference>
<comment type="caution">
    <text evidence="9">The sequence shown here is derived from an EMBL/GenBank/DDBJ whole genome shotgun (WGS) entry which is preliminary data.</text>
</comment>
<gene>
    <name evidence="9" type="ORF">M569_04402</name>
</gene>
<dbReference type="SMART" id="SM00239">
    <property type="entry name" value="C2"/>
    <property type="match status" value="2"/>
</dbReference>
<feature type="non-terminal residue" evidence="9">
    <location>
        <position position="1011"/>
    </location>
</feature>
<dbReference type="InterPro" id="IPR035892">
    <property type="entry name" value="C2_domain_sf"/>
</dbReference>
<feature type="region of interest" description="Disordered" evidence="5">
    <location>
        <begin position="135"/>
        <end position="175"/>
    </location>
</feature>
<sequence length="1011" mass="113782">MKLFIRVIEARNIPALDSNGFSDPYVKLQLGRQKFRTKVVKKSLNPSWCEEFTFKVDDLEEEILVSVLDADKYSYDDFIGQIRVPVLQVFEAKDKCIGTNWFNLQPKNKKSKNMECGEILLTISFLQGNGFLDPQQSVDHGSIPETSEDTPIGSPIRESSSGSIPEVASSSTKEEKTDLLRLANRIAQLFVKTPDAVTPTGSIDSTNSTELPEEQNSEEHASSSDFQELMKIMEMRDQGVEIPAALSGGVILDQLYESESGLLNSVLFSQDSGFLHSLAEIQRSTDLQVSPWIFENDGGSLKRTVTYTKAASKLVKALKTIEEQKYIKADGKTFAVFSTATTPDAPYGKTFKVEVLYCITPGLDQYQSSRLEVSWNVSFSQSSIMKGVIENGVKQGIKESFDQYKALVSQNVKPLDIKDAMSSEKDQLLGSLLVEKQSGWKLGVQYFANFTVLSTILMFLYVFIHMFLTIPSSVQGLEFPGLDLPDTFGEFMVSGLLVLQGRRMLELLSRFMKARAQKGSDHGVKAKGNGWLLTVALIQGTSLASVDSNGFSDPYVVFTCNGKTKTSSIKFQKADPLWNEIFEFDAMDEPPSVLTAEVFDFDGPFDEATSLGSAEINFVRSNISDLSDIWIPLKGKLAHACDSKLHLRIFLDNNKGCSAYKDYITKMEKEVGKKIKLRSPQTNSAFQKIFRLPPEEFLINDFSCHLKRKMPLQGRLFLSARILGFHTDLFGHKTTFFLLWEDIEAIEVIPPTLSSMGSPIMVVTLRPGRGLDSVHGAKSQDSEGRLKYHFHSFVSFNVAHRTIMALWRSRAMTPEQKVKIVEEESHPTDDESGSFLGAAAEDIKMSVVYSSALRFPASFFMELFDGGEIELRAMEIAGCLNYSFTSWEVEEKVPPEEEVHRRQIYYRFDKPVSPYGGEVTSTQRKSRLRHGYLVEEVVTLHDVPLGDYFNVQLRYHVEDEEGSGFGCRVEVFFGVGWLKYTRNQKRISKNIMFNVQRRIKSMVDLLEKEYV</sequence>
<dbReference type="SUPFAM" id="SSF49562">
    <property type="entry name" value="C2 domain (Calcium/lipid-binding domain, CaLB)"/>
    <property type="match status" value="2"/>
</dbReference>
<dbReference type="InterPro" id="IPR044511">
    <property type="entry name" value="At1g03370/At5g50170-like"/>
</dbReference>
<evidence type="ECO:0000256" key="1">
    <source>
        <dbReference type="ARBA" id="ARBA00004167"/>
    </source>
</evidence>
<dbReference type="PROSITE" id="PS50004">
    <property type="entry name" value="C2"/>
    <property type="match status" value="2"/>
</dbReference>
<keyword evidence="3 6" id="KW-1133">Transmembrane helix</keyword>
<feature type="domain" description="VASt" evidence="8">
    <location>
        <begin position="844"/>
        <end position="1011"/>
    </location>
</feature>
<keyword evidence="2 6" id="KW-0812">Transmembrane</keyword>
<evidence type="ECO:0000256" key="6">
    <source>
        <dbReference type="SAM" id="Phobius"/>
    </source>
</evidence>
<dbReference type="Pfam" id="PF02893">
    <property type="entry name" value="GRAM"/>
    <property type="match status" value="1"/>
</dbReference>
<dbReference type="PANTHER" id="PTHR46296:SF8">
    <property type="entry name" value="OS06G0297800 PROTEIN"/>
    <property type="match status" value="1"/>
</dbReference>
<keyword evidence="4 6" id="KW-0472">Membrane</keyword>
<reference evidence="9 10" key="1">
    <citation type="journal article" date="2013" name="BMC Genomics">
        <title>The miniature genome of a carnivorous plant Genlisea aurea contains a low number of genes and short non-coding sequences.</title>
        <authorList>
            <person name="Leushkin E.V."/>
            <person name="Sutormin R.A."/>
            <person name="Nabieva E.R."/>
            <person name="Penin A.A."/>
            <person name="Kondrashov A.S."/>
            <person name="Logacheva M.D."/>
        </authorList>
    </citation>
    <scope>NUCLEOTIDE SEQUENCE [LARGE SCALE GENOMIC DNA]</scope>
</reference>
<organism evidence="9 10">
    <name type="scientific">Genlisea aurea</name>
    <dbReference type="NCBI Taxonomy" id="192259"/>
    <lineage>
        <taxon>Eukaryota</taxon>
        <taxon>Viridiplantae</taxon>
        <taxon>Streptophyta</taxon>
        <taxon>Embryophyta</taxon>
        <taxon>Tracheophyta</taxon>
        <taxon>Spermatophyta</taxon>
        <taxon>Magnoliopsida</taxon>
        <taxon>eudicotyledons</taxon>
        <taxon>Gunneridae</taxon>
        <taxon>Pentapetalae</taxon>
        <taxon>asterids</taxon>
        <taxon>lamiids</taxon>
        <taxon>Lamiales</taxon>
        <taxon>Lentibulariaceae</taxon>
        <taxon>Genlisea</taxon>
    </lineage>
</organism>
<dbReference type="AlphaFoldDB" id="S8CSY1"/>
<keyword evidence="10" id="KW-1185">Reference proteome</keyword>
<feature type="region of interest" description="Disordered" evidence="5">
    <location>
        <begin position="197"/>
        <end position="224"/>
    </location>
</feature>
<dbReference type="OrthoDB" id="67700at2759"/>
<dbReference type="InterPro" id="IPR004182">
    <property type="entry name" value="GRAM"/>
</dbReference>
<dbReference type="EMBL" id="AUSU01001713">
    <property type="protein sequence ID" value="EPS70354.1"/>
    <property type="molecule type" value="Genomic_DNA"/>
</dbReference>
<proteinExistence type="predicted"/>
<dbReference type="InterPro" id="IPR011993">
    <property type="entry name" value="PH-like_dom_sf"/>
</dbReference>
<evidence type="ECO:0000259" key="8">
    <source>
        <dbReference type="PROSITE" id="PS51778"/>
    </source>
</evidence>
<evidence type="ECO:0000256" key="2">
    <source>
        <dbReference type="ARBA" id="ARBA00022692"/>
    </source>
</evidence>
<feature type="domain" description="VASt" evidence="8">
    <location>
        <begin position="247"/>
        <end position="416"/>
    </location>
</feature>
<dbReference type="InterPro" id="IPR000008">
    <property type="entry name" value="C2_dom"/>
</dbReference>
<name>S8CSY1_9LAMI</name>
<dbReference type="PROSITE" id="PS51778">
    <property type="entry name" value="VAST"/>
    <property type="match status" value="2"/>
</dbReference>
<evidence type="ECO:0000313" key="9">
    <source>
        <dbReference type="EMBL" id="EPS70354.1"/>
    </source>
</evidence>
<feature type="domain" description="C2" evidence="7">
    <location>
        <begin position="1"/>
        <end position="102"/>
    </location>
</feature>
<evidence type="ECO:0008006" key="11">
    <source>
        <dbReference type="Google" id="ProtNLM"/>
    </source>
</evidence>
<feature type="compositionally biased region" description="Polar residues" evidence="5">
    <location>
        <begin position="157"/>
        <end position="171"/>
    </location>
</feature>
<dbReference type="Pfam" id="PF16016">
    <property type="entry name" value="VASt"/>
    <property type="match status" value="2"/>
</dbReference>
<evidence type="ECO:0000259" key="7">
    <source>
        <dbReference type="PROSITE" id="PS50004"/>
    </source>
</evidence>
<protein>
    <recommendedName>
        <fullName evidence="11">C2 and GRAM domain-containing protein</fullName>
    </recommendedName>
</protein>
<feature type="domain" description="C2" evidence="7">
    <location>
        <begin position="514"/>
        <end position="631"/>
    </location>
</feature>
<evidence type="ECO:0000313" key="10">
    <source>
        <dbReference type="Proteomes" id="UP000015453"/>
    </source>
</evidence>
<evidence type="ECO:0000256" key="3">
    <source>
        <dbReference type="ARBA" id="ARBA00022989"/>
    </source>
</evidence>
<dbReference type="Gene3D" id="2.30.29.30">
    <property type="entry name" value="Pleckstrin-homology domain (PH domain)/Phosphotyrosine-binding domain (PTB)"/>
    <property type="match status" value="1"/>
</dbReference>
<evidence type="ECO:0000256" key="5">
    <source>
        <dbReference type="SAM" id="MobiDB-lite"/>
    </source>
</evidence>
<dbReference type="InterPro" id="IPR031968">
    <property type="entry name" value="VASt"/>
</dbReference>